<accession>A0A0E9S5V1</accession>
<evidence type="ECO:0000313" key="1">
    <source>
        <dbReference type="EMBL" id="JAH35908.1"/>
    </source>
</evidence>
<reference evidence="1" key="2">
    <citation type="journal article" date="2015" name="Fish Shellfish Immunol.">
        <title>Early steps in the European eel (Anguilla anguilla)-Vibrio vulnificus interaction in the gills: Role of the RtxA13 toxin.</title>
        <authorList>
            <person name="Callol A."/>
            <person name="Pajuelo D."/>
            <person name="Ebbesson L."/>
            <person name="Teles M."/>
            <person name="MacKenzie S."/>
            <person name="Amaro C."/>
        </authorList>
    </citation>
    <scope>NUCLEOTIDE SEQUENCE</scope>
</reference>
<dbReference type="AlphaFoldDB" id="A0A0E9S5V1"/>
<proteinExistence type="predicted"/>
<protein>
    <submittedName>
        <fullName evidence="1">Uncharacterized protein</fullName>
    </submittedName>
</protein>
<dbReference type="EMBL" id="GBXM01072669">
    <property type="protein sequence ID" value="JAH35908.1"/>
    <property type="molecule type" value="Transcribed_RNA"/>
</dbReference>
<reference evidence="1" key="1">
    <citation type="submission" date="2014-11" db="EMBL/GenBank/DDBJ databases">
        <authorList>
            <person name="Amaro Gonzalez C."/>
        </authorList>
    </citation>
    <scope>NUCLEOTIDE SEQUENCE</scope>
</reference>
<sequence>MTRILINAQDCPFMKVLLMFLGSCALRLTGVLGSYFCVN</sequence>
<organism evidence="1">
    <name type="scientific">Anguilla anguilla</name>
    <name type="common">European freshwater eel</name>
    <name type="synonym">Muraena anguilla</name>
    <dbReference type="NCBI Taxonomy" id="7936"/>
    <lineage>
        <taxon>Eukaryota</taxon>
        <taxon>Metazoa</taxon>
        <taxon>Chordata</taxon>
        <taxon>Craniata</taxon>
        <taxon>Vertebrata</taxon>
        <taxon>Euteleostomi</taxon>
        <taxon>Actinopterygii</taxon>
        <taxon>Neopterygii</taxon>
        <taxon>Teleostei</taxon>
        <taxon>Anguilliformes</taxon>
        <taxon>Anguillidae</taxon>
        <taxon>Anguilla</taxon>
    </lineage>
</organism>
<name>A0A0E9S5V1_ANGAN</name>